<dbReference type="AlphaFoldDB" id="R0MNY0"/>
<dbReference type="VEuPathDB" id="MicrosporidiaDB:NBO_24g0023"/>
<evidence type="ECO:0000313" key="1">
    <source>
        <dbReference type="EMBL" id="EOB14578.1"/>
    </source>
</evidence>
<reference evidence="1 2" key="1">
    <citation type="journal article" date="2013" name="BMC Genomics">
        <title>Comparative genomics of parasitic silkworm microsporidia reveal an association between genome expansion and host adaptation.</title>
        <authorList>
            <person name="Pan G."/>
            <person name="Xu J."/>
            <person name="Li T."/>
            <person name="Xia Q."/>
            <person name="Liu S.L."/>
            <person name="Zhang G."/>
            <person name="Li S."/>
            <person name="Li C."/>
            <person name="Liu H."/>
            <person name="Yang L."/>
            <person name="Liu T."/>
            <person name="Zhang X."/>
            <person name="Wu Z."/>
            <person name="Fan W."/>
            <person name="Dang X."/>
            <person name="Xiang H."/>
            <person name="Tao M."/>
            <person name="Li Y."/>
            <person name="Hu J."/>
            <person name="Li Z."/>
            <person name="Lin L."/>
            <person name="Luo J."/>
            <person name="Geng L."/>
            <person name="Wang L."/>
            <person name="Long M."/>
            <person name="Wan Y."/>
            <person name="He N."/>
            <person name="Zhang Z."/>
            <person name="Lu C."/>
            <person name="Keeling P.J."/>
            <person name="Wang J."/>
            <person name="Xiang Z."/>
            <person name="Zhou Z."/>
        </authorList>
    </citation>
    <scope>NUCLEOTIDE SEQUENCE [LARGE SCALE GENOMIC DNA]</scope>
    <source>
        <strain evidence="2">CQ1 / CVCC 102059</strain>
    </source>
</reference>
<dbReference type="Proteomes" id="UP000016927">
    <property type="component" value="Unassembled WGS sequence"/>
</dbReference>
<sequence>MIILNKLNLRTFSKLTMYELEDYTSFISIISENIYEIKVYECFNEHYETFKEEMLHMPVIEFVFLSEFFPDYPELITLGSLINHGHDERLLLYSFDDIRKQV</sequence>
<accession>R0MNY0</accession>
<evidence type="ECO:0000313" key="2">
    <source>
        <dbReference type="Proteomes" id="UP000016927"/>
    </source>
</evidence>
<protein>
    <submittedName>
        <fullName evidence="1">Uncharacterized protein</fullName>
    </submittedName>
</protein>
<dbReference type="EMBL" id="KB908932">
    <property type="protein sequence ID" value="EOB14578.1"/>
    <property type="molecule type" value="Genomic_DNA"/>
</dbReference>
<organism evidence="1 2">
    <name type="scientific">Nosema bombycis (strain CQ1 / CVCC 102059)</name>
    <name type="common">Microsporidian parasite</name>
    <name type="synonym">Pebrine of silkworm</name>
    <dbReference type="NCBI Taxonomy" id="578461"/>
    <lineage>
        <taxon>Eukaryota</taxon>
        <taxon>Fungi</taxon>
        <taxon>Fungi incertae sedis</taxon>
        <taxon>Microsporidia</taxon>
        <taxon>Nosematidae</taxon>
        <taxon>Nosema</taxon>
    </lineage>
</organism>
<gene>
    <name evidence="1" type="ORF">NBO_24g0023</name>
</gene>
<proteinExistence type="predicted"/>
<keyword evidence="2" id="KW-1185">Reference proteome</keyword>
<name>R0MNY0_NOSB1</name>
<dbReference type="HOGENOM" id="CLU_2278244_0_0_1"/>